<evidence type="ECO:0000313" key="1">
    <source>
        <dbReference type="EMBL" id="SVB21975.1"/>
    </source>
</evidence>
<protein>
    <submittedName>
        <fullName evidence="1">Uncharacterized protein</fullName>
    </submittedName>
</protein>
<name>A0A382C794_9ZZZZ</name>
<reference evidence="1" key="1">
    <citation type="submission" date="2018-05" db="EMBL/GenBank/DDBJ databases">
        <authorList>
            <person name="Lanie J.A."/>
            <person name="Ng W.-L."/>
            <person name="Kazmierczak K.M."/>
            <person name="Andrzejewski T.M."/>
            <person name="Davidsen T.M."/>
            <person name="Wayne K.J."/>
            <person name="Tettelin H."/>
            <person name="Glass J.I."/>
            <person name="Rusch D."/>
            <person name="Podicherti R."/>
            <person name="Tsui H.-C.T."/>
            <person name="Winkler M.E."/>
        </authorList>
    </citation>
    <scope>NUCLEOTIDE SEQUENCE</scope>
</reference>
<dbReference type="EMBL" id="UINC01033153">
    <property type="protein sequence ID" value="SVB21975.1"/>
    <property type="molecule type" value="Genomic_DNA"/>
</dbReference>
<proteinExistence type="predicted"/>
<organism evidence="1">
    <name type="scientific">marine metagenome</name>
    <dbReference type="NCBI Taxonomy" id="408172"/>
    <lineage>
        <taxon>unclassified sequences</taxon>
        <taxon>metagenomes</taxon>
        <taxon>ecological metagenomes</taxon>
    </lineage>
</organism>
<dbReference type="AlphaFoldDB" id="A0A382C794"/>
<sequence length="154" mass="18272">MSFIEIYELLLNRDPLPSLVPRNIWDREQTSQIEALGQPPLVKAGLHLLNDDIEGCHQIAQDNTSSEGSYWHAILHRREPDYSNSKYWYRRVGNHPIYSKLQESYPEWEPFTFVDWCEDASRGRNKKSQEWLREVQVQEMKLLLMHSKERVSSD</sequence>
<accession>A0A382C794</accession>
<gene>
    <name evidence="1" type="ORF">METZ01_LOCUS174829</name>
</gene>